<proteinExistence type="predicted"/>
<evidence type="ECO:0000256" key="1">
    <source>
        <dbReference type="SAM" id="MobiDB-lite"/>
    </source>
</evidence>
<feature type="compositionally biased region" description="Low complexity" evidence="1">
    <location>
        <begin position="92"/>
        <end position="102"/>
    </location>
</feature>
<organism evidence="2">
    <name type="scientific">Streptomyces sp. R28</name>
    <dbReference type="NCBI Taxonomy" id="3238628"/>
    <lineage>
        <taxon>Bacteria</taxon>
        <taxon>Bacillati</taxon>
        <taxon>Actinomycetota</taxon>
        <taxon>Actinomycetes</taxon>
        <taxon>Kitasatosporales</taxon>
        <taxon>Streptomycetaceae</taxon>
        <taxon>Streptomyces</taxon>
    </lineage>
</organism>
<feature type="region of interest" description="Disordered" evidence="1">
    <location>
        <begin position="92"/>
        <end position="114"/>
    </location>
</feature>
<reference evidence="2" key="1">
    <citation type="submission" date="2024-07" db="EMBL/GenBank/DDBJ databases">
        <authorList>
            <person name="Yu S.T."/>
        </authorList>
    </citation>
    <scope>NUCLEOTIDE SEQUENCE</scope>
    <source>
        <strain evidence="2">R28</strain>
    </source>
</reference>
<evidence type="ECO:0000313" key="2">
    <source>
        <dbReference type="EMBL" id="XDQ39827.1"/>
    </source>
</evidence>
<dbReference type="AlphaFoldDB" id="A0AB39QBD0"/>
<dbReference type="EMBL" id="CP163439">
    <property type="protein sequence ID" value="XDQ39827.1"/>
    <property type="molecule type" value="Genomic_DNA"/>
</dbReference>
<gene>
    <name evidence="2" type="ORF">AB5J49_44385</name>
</gene>
<sequence>MTETHPELAAWLARQEADFPAWAQATGTPETWDFSPASLDVLEALIRERYADADAIGDAWDSTFVQVAGWYVGEIARRVNDGAAWHYVPADPAALPGAPGSPQSGWTRSPRVARGPAVETPRVFPVSALRALLIEPDEDDDEEETAAEWGGPLRDALILEA</sequence>
<name>A0AB39QBD0_9ACTN</name>
<protein>
    <submittedName>
        <fullName evidence="2">Uncharacterized protein</fullName>
    </submittedName>
</protein>
<dbReference type="RefSeq" id="WP_369174538.1">
    <property type="nucleotide sequence ID" value="NZ_CP163439.1"/>
</dbReference>
<accession>A0AB39QBD0</accession>